<accession>C7MFP3</accession>
<gene>
    <name evidence="1" type="ordered locus">Bfae_24730</name>
</gene>
<dbReference type="EMBL" id="CP001643">
    <property type="protein sequence ID" value="ACU86260.1"/>
    <property type="molecule type" value="Genomic_DNA"/>
</dbReference>
<dbReference type="GO" id="GO:0016773">
    <property type="term" value="F:phosphotransferase activity, alcohol group as acceptor"/>
    <property type="evidence" value="ECO:0007669"/>
    <property type="project" value="InterPro"/>
</dbReference>
<dbReference type="AlphaFoldDB" id="C7MFP3"/>
<dbReference type="GO" id="GO:0019748">
    <property type="term" value="P:secondary metabolic process"/>
    <property type="evidence" value="ECO:0007669"/>
    <property type="project" value="InterPro"/>
</dbReference>
<dbReference type="STRING" id="446465.Bfae_24730"/>
<dbReference type="SUPFAM" id="SSF56112">
    <property type="entry name" value="Protein kinase-like (PK-like)"/>
    <property type="match status" value="1"/>
</dbReference>
<dbReference type="KEGG" id="bfa:Bfae_24730"/>
<dbReference type="GO" id="GO:0016301">
    <property type="term" value="F:kinase activity"/>
    <property type="evidence" value="ECO:0007669"/>
    <property type="project" value="UniProtKB-KW"/>
</dbReference>
<evidence type="ECO:0000313" key="2">
    <source>
        <dbReference type="Proteomes" id="UP000001919"/>
    </source>
</evidence>
<protein>
    <submittedName>
        <fullName evidence="1">Streptomycin 6-kinase</fullName>
    </submittedName>
</protein>
<organism evidence="1 2">
    <name type="scientific">Brachybacterium faecium (strain ATCC 43885 / DSM 4810 / JCM 11609 / LMG 19847 / NBRC 14762 / NCIMB 9860 / 6-10)</name>
    <dbReference type="NCBI Taxonomy" id="446465"/>
    <lineage>
        <taxon>Bacteria</taxon>
        <taxon>Bacillati</taxon>
        <taxon>Actinomycetota</taxon>
        <taxon>Actinomycetes</taxon>
        <taxon>Micrococcales</taxon>
        <taxon>Dermabacteraceae</taxon>
        <taxon>Brachybacterium</taxon>
    </lineage>
</organism>
<dbReference type="Pfam" id="PF04655">
    <property type="entry name" value="APH_6_hur"/>
    <property type="match status" value="1"/>
</dbReference>
<dbReference type="InterPro" id="IPR006748">
    <property type="entry name" value="NH2Glyco/OHUrea_AB-resist_kin"/>
</dbReference>
<dbReference type="OrthoDB" id="3638028at2"/>
<keyword evidence="1" id="KW-0808">Transferase</keyword>
<reference evidence="1 2" key="1">
    <citation type="journal article" date="2009" name="Stand. Genomic Sci.">
        <title>Complete genome sequence of Brachybacterium faecium type strain (Schefferle 6-10).</title>
        <authorList>
            <person name="Lapidus A."/>
            <person name="Pukall R."/>
            <person name="Labuttii K."/>
            <person name="Copeland A."/>
            <person name="Del Rio T.G."/>
            <person name="Nolan M."/>
            <person name="Chen F."/>
            <person name="Lucas S."/>
            <person name="Tice H."/>
            <person name="Cheng J.F."/>
            <person name="Bruce D."/>
            <person name="Goodwin L."/>
            <person name="Pitluck S."/>
            <person name="Rohde M."/>
            <person name="Goker M."/>
            <person name="Pati A."/>
            <person name="Ivanova N."/>
            <person name="Mavrommatis K."/>
            <person name="Chen A."/>
            <person name="Palaniappan K."/>
            <person name="D'haeseleer P."/>
            <person name="Chain P."/>
            <person name="Bristow J."/>
            <person name="Eisen J.A."/>
            <person name="Markowitz V."/>
            <person name="Hugenholtz P."/>
            <person name="Kyrpides N.C."/>
            <person name="Klenk H.P."/>
        </authorList>
    </citation>
    <scope>NUCLEOTIDE SEQUENCE [LARGE SCALE GENOMIC DNA]</scope>
    <source>
        <strain evidence="2">ATCC 43885 / DSM 4810 / JCM 11609 / LMG 19847 / NBRC 14762 / NCIMB 9860 / 6-10</strain>
    </source>
</reference>
<name>C7MFP3_BRAFD</name>
<proteinExistence type="predicted"/>
<dbReference type="eggNOG" id="COG3570">
    <property type="taxonomic scope" value="Bacteria"/>
</dbReference>
<sequence length="312" mass="33211">MTRPLQIPGAFRRRLLHQDRSTGPWLDALPGHAERLCRRWGLETDGEPAVGGTSIVLPVRTEDGVRASLKLVSPIADAALEATALSALAGHGVVDLLRADGDEQALLIERLETATLLEHPEVVEVVDAARIAGEVARRIATVPAPSGAPRLAETSRSWGEAFQAQHARAVAAALPIPVGAGELAAEIIDELAEDSSTTMTHGDLSLENVLRRADGSWVAIDPGYLCGPVEFEAHTVVRSVLGGVLEAPRPREAIRGVVEAFCEAAGADADRAETISFARLVASYFWEAQHSGRADDLERLLRAIELTTDTTG</sequence>
<dbReference type="HOGENOM" id="CLU_061172_2_0_11"/>
<keyword evidence="2" id="KW-1185">Reference proteome</keyword>
<keyword evidence="1" id="KW-0418">Kinase</keyword>
<evidence type="ECO:0000313" key="1">
    <source>
        <dbReference type="EMBL" id="ACU86260.1"/>
    </source>
</evidence>
<dbReference type="PATRIC" id="fig|446465.5.peg.2452"/>
<dbReference type="Proteomes" id="UP000001919">
    <property type="component" value="Chromosome"/>
</dbReference>
<dbReference type="InterPro" id="IPR011009">
    <property type="entry name" value="Kinase-like_dom_sf"/>
</dbReference>